<keyword evidence="4 13" id="KW-0963">Cytoplasm</keyword>
<dbReference type="GO" id="GO:0004826">
    <property type="term" value="F:phenylalanine-tRNA ligase activity"/>
    <property type="evidence" value="ECO:0007669"/>
    <property type="project" value="UniProtKB-EC"/>
</dbReference>
<proteinExistence type="inferred from homology"/>
<dbReference type="InterPro" id="IPR004188">
    <property type="entry name" value="Phe-tRNA_ligase_II_N"/>
</dbReference>
<keyword evidence="16" id="KW-1185">Reference proteome</keyword>
<evidence type="ECO:0000256" key="5">
    <source>
        <dbReference type="ARBA" id="ARBA00022598"/>
    </source>
</evidence>
<keyword evidence="6 13" id="KW-0479">Metal-binding</keyword>
<dbReference type="PANTHER" id="PTHR11538">
    <property type="entry name" value="PHENYLALANYL-TRNA SYNTHETASE"/>
    <property type="match status" value="1"/>
</dbReference>
<dbReference type="PANTHER" id="PTHR11538:SF41">
    <property type="entry name" value="PHENYLALANINE--TRNA LIGASE, MITOCHONDRIAL"/>
    <property type="match status" value="1"/>
</dbReference>
<comment type="subcellular location">
    <subcellularLocation>
        <location evidence="1 13">Cytoplasm</location>
    </subcellularLocation>
</comment>
<organism evidence="15 16">
    <name type="scientific">Pendulispora brunnea</name>
    <dbReference type="NCBI Taxonomy" id="2905690"/>
    <lineage>
        <taxon>Bacteria</taxon>
        <taxon>Pseudomonadati</taxon>
        <taxon>Myxococcota</taxon>
        <taxon>Myxococcia</taxon>
        <taxon>Myxococcales</taxon>
        <taxon>Sorangiineae</taxon>
        <taxon>Pendulisporaceae</taxon>
        <taxon>Pendulispora</taxon>
    </lineage>
</organism>
<dbReference type="InterPro" id="IPR006195">
    <property type="entry name" value="aa-tRNA-synth_II"/>
</dbReference>
<keyword evidence="10 13" id="KW-0648">Protein biosynthesis</keyword>
<dbReference type="EC" id="6.1.1.20" evidence="13"/>
<dbReference type="InterPro" id="IPR002319">
    <property type="entry name" value="Phenylalanyl-tRNA_Synthase"/>
</dbReference>
<dbReference type="CDD" id="cd00496">
    <property type="entry name" value="PheRS_alpha_core"/>
    <property type="match status" value="1"/>
</dbReference>
<dbReference type="SUPFAM" id="SSF55681">
    <property type="entry name" value="Class II aaRS and biotin synthetases"/>
    <property type="match status" value="1"/>
</dbReference>
<evidence type="ECO:0000259" key="14">
    <source>
        <dbReference type="PROSITE" id="PS50862"/>
    </source>
</evidence>
<keyword evidence="9 13" id="KW-0460">Magnesium</keyword>
<evidence type="ECO:0000256" key="6">
    <source>
        <dbReference type="ARBA" id="ARBA00022723"/>
    </source>
</evidence>
<dbReference type="NCBIfam" id="TIGR00468">
    <property type="entry name" value="pheS"/>
    <property type="match status" value="1"/>
</dbReference>
<evidence type="ECO:0000313" key="15">
    <source>
        <dbReference type="EMBL" id="WXA96648.1"/>
    </source>
</evidence>
<evidence type="ECO:0000256" key="12">
    <source>
        <dbReference type="ARBA" id="ARBA00049255"/>
    </source>
</evidence>
<comment type="cofactor">
    <cofactor evidence="13">
        <name>Mg(2+)</name>
        <dbReference type="ChEBI" id="CHEBI:18420"/>
    </cofactor>
    <text evidence="13">Binds 2 magnesium ions per tetramer.</text>
</comment>
<name>A0ABZ2KDD7_9BACT</name>
<evidence type="ECO:0000256" key="4">
    <source>
        <dbReference type="ARBA" id="ARBA00022490"/>
    </source>
</evidence>
<dbReference type="RefSeq" id="WP_394847267.1">
    <property type="nucleotide sequence ID" value="NZ_CP089982.1"/>
</dbReference>
<dbReference type="InterPro" id="IPR022911">
    <property type="entry name" value="Phe_tRNA_ligase_alpha1_bac"/>
</dbReference>
<dbReference type="HAMAP" id="MF_00281">
    <property type="entry name" value="Phe_tRNA_synth_alpha1"/>
    <property type="match status" value="1"/>
</dbReference>
<dbReference type="InterPro" id="IPR004529">
    <property type="entry name" value="Phe-tRNA-synth_IIc_asu"/>
</dbReference>
<evidence type="ECO:0000256" key="2">
    <source>
        <dbReference type="ARBA" id="ARBA00010207"/>
    </source>
</evidence>
<evidence type="ECO:0000256" key="3">
    <source>
        <dbReference type="ARBA" id="ARBA00011209"/>
    </source>
</evidence>
<dbReference type="PROSITE" id="PS50862">
    <property type="entry name" value="AA_TRNA_LIGASE_II"/>
    <property type="match status" value="1"/>
</dbReference>
<dbReference type="Proteomes" id="UP001379533">
    <property type="component" value="Chromosome"/>
</dbReference>
<evidence type="ECO:0000256" key="8">
    <source>
        <dbReference type="ARBA" id="ARBA00022840"/>
    </source>
</evidence>
<comment type="catalytic activity">
    <reaction evidence="12 13">
        <text>tRNA(Phe) + L-phenylalanine + ATP = L-phenylalanyl-tRNA(Phe) + AMP + diphosphate + H(+)</text>
        <dbReference type="Rhea" id="RHEA:19413"/>
        <dbReference type="Rhea" id="RHEA-COMP:9668"/>
        <dbReference type="Rhea" id="RHEA-COMP:9699"/>
        <dbReference type="ChEBI" id="CHEBI:15378"/>
        <dbReference type="ChEBI" id="CHEBI:30616"/>
        <dbReference type="ChEBI" id="CHEBI:33019"/>
        <dbReference type="ChEBI" id="CHEBI:58095"/>
        <dbReference type="ChEBI" id="CHEBI:78442"/>
        <dbReference type="ChEBI" id="CHEBI:78531"/>
        <dbReference type="ChEBI" id="CHEBI:456215"/>
        <dbReference type="EC" id="6.1.1.20"/>
    </reaction>
</comment>
<reference evidence="15 16" key="1">
    <citation type="submission" date="2021-12" db="EMBL/GenBank/DDBJ databases">
        <title>Discovery of the Pendulisporaceae a myxobacterial family with distinct sporulation behavior and unique specialized metabolism.</title>
        <authorList>
            <person name="Garcia R."/>
            <person name="Popoff A."/>
            <person name="Bader C.D."/>
            <person name="Loehr J."/>
            <person name="Walesch S."/>
            <person name="Walt C."/>
            <person name="Boldt J."/>
            <person name="Bunk B."/>
            <person name="Haeckl F.J.F.P.J."/>
            <person name="Gunesch A.P."/>
            <person name="Birkelbach J."/>
            <person name="Nuebel U."/>
            <person name="Pietschmann T."/>
            <person name="Bach T."/>
            <person name="Mueller R."/>
        </authorList>
    </citation>
    <scope>NUCLEOTIDE SEQUENCE [LARGE SCALE GENOMIC DNA]</scope>
    <source>
        <strain evidence="15 16">MSr12523</strain>
    </source>
</reference>
<dbReference type="InterPro" id="IPR045864">
    <property type="entry name" value="aa-tRNA-synth_II/BPL/LPL"/>
</dbReference>
<dbReference type="Pfam" id="PF01409">
    <property type="entry name" value="tRNA-synt_2d"/>
    <property type="match status" value="1"/>
</dbReference>
<dbReference type="SUPFAM" id="SSF46589">
    <property type="entry name" value="tRNA-binding arm"/>
    <property type="match status" value="1"/>
</dbReference>
<feature type="binding site" evidence="13">
    <location>
        <position position="266"/>
    </location>
    <ligand>
        <name>Mg(2+)</name>
        <dbReference type="ChEBI" id="CHEBI:18420"/>
        <note>shared with beta subunit</note>
    </ligand>
</feature>
<evidence type="ECO:0000313" key="16">
    <source>
        <dbReference type="Proteomes" id="UP001379533"/>
    </source>
</evidence>
<protein>
    <recommendedName>
        <fullName evidence="13">Phenylalanine--tRNA ligase alpha subunit</fullName>
        <ecNumber evidence="13">6.1.1.20</ecNumber>
    </recommendedName>
    <alternativeName>
        <fullName evidence="13">Phenylalanyl-tRNA synthetase alpha subunit</fullName>
        <shortName evidence="13">PheRS</shortName>
    </alternativeName>
</protein>
<dbReference type="InterPro" id="IPR010978">
    <property type="entry name" value="tRNA-bd_arm"/>
</dbReference>
<dbReference type="EMBL" id="CP089982">
    <property type="protein sequence ID" value="WXA96648.1"/>
    <property type="molecule type" value="Genomic_DNA"/>
</dbReference>
<keyword evidence="5 13" id="KW-0436">Ligase</keyword>
<evidence type="ECO:0000256" key="13">
    <source>
        <dbReference type="HAMAP-Rule" id="MF_00281"/>
    </source>
</evidence>
<comment type="similarity">
    <text evidence="2 13">Belongs to the class-II aminoacyl-tRNA synthetase family. Phe-tRNA synthetase alpha subunit type 1 subfamily.</text>
</comment>
<keyword evidence="8 13" id="KW-0067">ATP-binding</keyword>
<comment type="subunit">
    <text evidence="3 13">Tetramer of two alpha and two beta subunits.</text>
</comment>
<evidence type="ECO:0000256" key="11">
    <source>
        <dbReference type="ARBA" id="ARBA00023146"/>
    </source>
</evidence>
<dbReference type="Gene3D" id="3.30.930.10">
    <property type="entry name" value="Bira Bifunctional Protein, Domain 2"/>
    <property type="match status" value="1"/>
</dbReference>
<evidence type="ECO:0000256" key="7">
    <source>
        <dbReference type="ARBA" id="ARBA00022741"/>
    </source>
</evidence>
<evidence type="ECO:0000256" key="9">
    <source>
        <dbReference type="ARBA" id="ARBA00022842"/>
    </source>
</evidence>
<feature type="domain" description="Aminoacyl-transfer RNA synthetases class-II family profile" evidence="14">
    <location>
        <begin position="180"/>
        <end position="350"/>
    </location>
</feature>
<keyword evidence="7 13" id="KW-0547">Nucleotide-binding</keyword>
<evidence type="ECO:0000256" key="10">
    <source>
        <dbReference type="ARBA" id="ARBA00022917"/>
    </source>
</evidence>
<accession>A0ABZ2KDD7</accession>
<gene>
    <name evidence="13 15" type="primary">pheS</name>
    <name evidence="15" type="ORF">LZC95_07345</name>
</gene>
<keyword evidence="11 13" id="KW-0030">Aminoacyl-tRNA synthetase</keyword>
<dbReference type="Pfam" id="PF02912">
    <property type="entry name" value="Phe_tRNA-synt_N"/>
    <property type="match status" value="1"/>
</dbReference>
<evidence type="ECO:0000256" key="1">
    <source>
        <dbReference type="ARBA" id="ARBA00004496"/>
    </source>
</evidence>
<sequence length="356" mass="39765">MSEGAISPVQSNLLASLDALRTDFARRFEAATTEQVLREENAKILGKKGELTQILKQMGSVPGDQRKAIGERVNTLRKEVEDAFAARLAAIARAKREADLHAPPFDLTLPAREALPLGHRHPITRMREDLVTIFRSLGFAVHDGPDVDLEENNFTKLGFPPDHPAIDEQDSFWTTSGHVLRTHTSNVQVHAMMGQKPPFAFIAPGTCYRRDDDVTHSPMFHQIEGFLVDEKVTLTQLRGVLSEFAARLYGEGTKVRFRASYFPFVEPGAEVDVQCVFCKQPDGTNKGCNVCKHSGWIEILGCGMIDPRVFEACGIDSERYTGFAFGMGIERVAMLRYGIPDIRLLFENDPRFLAQF</sequence>